<dbReference type="Proteomes" id="UP000290289">
    <property type="component" value="Chromosome 7"/>
</dbReference>
<dbReference type="AlphaFoldDB" id="A0A498JJ32"/>
<name>A0A498JJ32_MALDO</name>
<comment type="caution">
    <text evidence="1">The sequence shown here is derived from an EMBL/GenBank/DDBJ whole genome shotgun (WGS) entry which is preliminary data.</text>
</comment>
<organism evidence="1 2">
    <name type="scientific">Malus domestica</name>
    <name type="common">Apple</name>
    <name type="synonym">Pyrus malus</name>
    <dbReference type="NCBI Taxonomy" id="3750"/>
    <lineage>
        <taxon>Eukaryota</taxon>
        <taxon>Viridiplantae</taxon>
        <taxon>Streptophyta</taxon>
        <taxon>Embryophyta</taxon>
        <taxon>Tracheophyta</taxon>
        <taxon>Spermatophyta</taxon>
        <taxon>Magnoliopsida</taxon>
        <taxon>eudicotyledons</taxon>
        <taxon>Gunneridae</taxon>
        <taxon>Pentapetalae</taxon>
        <taxon>rosids</taxon>
        <taxon>fabids</taxon>
        <taxon>Rosales</taxon>
        <taxon>Rosaceae</taxon>
        <taxon>Amygdaloideae</taxon>
        <taxon>Maleae</taxon>
        <taxon>Malus</taxon>
    </lineage>
</organism>
<gene>
    <name evidence="1" type="ORF">DVH24_024689</name>
</gene>
<evidence type="ECO:0000313" key="1">
    <source>
        <dbReference type="EMBL" id="RXH95005.1"/>
    </source>
</evidence>
<sequence>MPISFSFYHLLWTQILNRRQRWIHSGVNGVTRPLGSHGNYLRDPLEMVERPLGADWCDPLAAHQLFDERLLGGWAKRRRRRRRCAPVLFLRRKEEEDEFLSHPFLLT</sequence>
<reference evidence="1 2" key="1">
    <citation type="submission" date="2018-10" db="EMBL/GenBank/DDBJ databases">
        <title>A high-quality apple genome assembly.</title>
        <authorList>
            <person name="Hu J."/>
        </authorList>
    </citation>
    <scope>NUCLEOTIDE SEQUENCE [LARGE SCALE GENOMIC DNA]</scope>
    <source>
        <strain evidence="2">cv. HFTH1</strain>
        <tissue evidence="1">Young leaf</tissue>
    </source>
</reference>
<dbReference type="EMBL" id="RDQH01000333">
    <property type="protein sequence ID" value="RXH95005.1"/>
    <property type="molecule type" value="Genomic_DNA"/>
</dbReference>
<evidence type="ECO:0000313" key="2">
    <source>
        <dbReference type="Proteomes" id="UP000290289"/>
    </source>
</evidence>
<protein>
    <submittedName>
        <fullName evidence="1">Uncharacterized protein</fullName>
    </submittedName>
</protein>
<keyword evidence="2" id="KW-1185">Reference proteome</keyword>
<proteinExistence type="predicted"/>
<accession>A0A498JJ32</accession>